<keyword evidence="8" id="KW-1185">Reference proteome</keyword>
<evidence type="ECO:0000256" key="2">
    <source>
        <dbReference type="ARBA" id="ARBA00022614"/>
    </source>
</evidence>
<keyword evidence="3" id="KW-0677">Repeat</keyword>
<reference evidence="7 8" key="1">
    <citation type="submission" date="2017-09" db="EMBL/GenBank/DDBJ databases">
        <authorList>
            <consortium name="International Durum Wheat Genome Sequencing Consortium (IDWGSC)"/>
            <person name="Milanesi L."/>
        </authorList>
    </citation>
    <scope>NUCLEOTIDE SEQUENCE [LARGE SCALE GENOMIC DNA]</scope>
    <source>
        <strain evidence="8">cv. Svevo</strain>
    </source>
</reference>
<evidence type="ECO:0000256" key="5">
    <source>
        <dbReference type="ARBA" id="ARBA00022821"/>
    </source>
</evidence>
<evidence type="ECO:0000256" key="3">
    <source>
        <dbReference type="ARBA" id="ARBA00022737"/>
    </source>
</evidence>
<keyword evidence="2" id="KW-0433">Leucine-rich repeat</keyword>
<dbReference type="InterPro" id="IPR041118">
    <property type="entry name" value="Rx_N"/>
</dbReference>
<dbReference type="Gramene" id="TRITD6Av1G224590.2">
    <property type="protein sequence ID" value="TRITD6Av1G224590.2"/>
    <property type="gene ID" value="TRITD6Av1G224590"/>
</dbReference>
<feature type="domain" description="Disease resistance N-terminal" evidence="6">
    <location>
        <begin position="12"/>
        <end position="94"/>
    </location>
</feature>
<proteinExistence type="inferred from homology"/>
<keyword evidence="4" id="KW-0547">Nucleotide-binding</keyword>
<evidence type="ECO:0000313" key="8">
    <source>
        <dbReference type="Proteomes" id="UP000324705"/>
    </source>
</evidence>
<dbReference type="GO" id="GO:0000166">
    <property type="term" value="F:nucleotide binding"/>
    <property type="evidence" value="ECO:0007669"/>
    <property type="project" value="UniProtKB-KW"/>
</dbReference>
<dbReference type="AlphaFoldDB" id="A0A9R0YBQ1"/>
<evidence type="ECO:0000256" key="4">
    <source>
        <dbReference type="ARBA" id="ARBA00022741"/>
    </source>
</evidence>
<keyword evidence="5" id="KW-0611">Plant defense</keyword>
<dbReference type="Proteomes" id="UP000324705">
    <property type="component" value="Chromosome 6A"/>
</dbReference>
<accession>A0A9R0YBQ1</accession>
<sequence length="128" mass="13993">METAIGAASWLVGKVLNKLSNDLVSSYVASTELGFNSEQIKTKLKYMQGLLDAAQDRDVSSNRGLQSLLEDLSNKADEAEDVLDELHYFMIQDKLDGTKEAGPDLGDGLRGHALHGRHAARHTIDILN</sequence>
<name>A0A9R0YBQ1_TRITD</name>
<protein>
    <recommendedName>
        <fullName evidence="6">Disease resistance N-terminal domain-containing protein</fullName>
    </recommendedName>
</protein>
<evidence type="ECO:0000313" key="7">
    <source>
        <dbReference type="EMBL" id="VAI51998.1"/>
    </source>
</evidence>
<evidence type="ECO:0000259" key="6">
    <source>
        <dbReference type="Pfam" id="PF18052"/>
    </source>
</evidence>
<comment type="similarity">
    <text evidence="1">Belongs to the disease resistance NB-LRR family.</text>
</comment>
<gene>
    <name evidence="7" type="ORF">TRITD_6Av1G224590</name>
</gene>
<dbReference type="Pfam" id="PF18052">
    <property type="entry name" value="Rx_N"/>
    <property type="match status" value="1"/>
</dbReference>
<dbReference type="Gene3D" id="1.20.5.4130">
    <property type="match status" value="1"/>
</dbReference>
<organism evidence="7 8">
    <name type="scientific">Triticum turgidum subsp. durum</name>
    <name type="common">Durum wheat</name>
    <name type="synonym">Triticum durum</name>
    <dbReference type="NCBI Taxonomy" id="4567"/>
    <lineage>
        <taxon>Eukaryota</taxon>
        <taxon>Viridiplantae</taxon>
        <taxon>Streptophyta</taxon>
        <taxon>Embryophyta</taxon>
        <taxon>Tracheophyta</taxon>
        <taxon>Spermatophyta</taxon>
        <taxon>Magnoliopsida</taxon>
        <taxon>Liliopsida</taxon>
        <taxon>Poales</taxon>
        <taxon>Poaceae</taxon>
        <taxon>BOP clade</taxon>
        <taxon>Pooideae</taxon>
        <taxon>Triticodae</taxon>
        <taxon>Triticeae</taxon>
        <taxon>Triticinae</taxon>
        <taxon>Triticum</taxon>
    </lineage>
</organism>
<dbReference type="GO" id="GO:0006952">
    <property type="term" value="P:defense response"/>
    <property type="evidence" value="ECO:0007669"/>
    <property type="project" value="UniProtKB-KW"/>
</dbReference>
<dbReference type="EMBL" id="LT934121">
    <property type="protein sequence ID" value="VAI51998.1"/>
    <property type="molecule type" value="Genomic_DNA"/>
</dbReference>
<evidence type="ECO:0000256" key="1">
    <source>
        <dbReference type="ARBA" id="ARBA00008894"/>
    </source>
</evidence>